<reference evidence="8" key="1">
    <citation type="submission" date="2019-02" db="EMBL/GenBank/DDBJ databases">
        <authorList>
            <person name="Gruber-Vodicka R. H."/>
            <person name="Seah K. B. B."/>
        </authorList>
    </citation>
    <scope>NUCLEOTIDE SEQUENCE</scope>
    <source>
        <strain evidence="9">BECK_BZ163</strain>
        <strain evidence="10">BECK_BZ164</strain>
        <strain evidence="8">BECK_BZ165</strain>
    </source>
</reference>
<dbReference type="NCBIfam" id="TIGR02273">
    <property type="entry name" value="16S_RimM"/>
    <property type="match status" value="1"/>
</dbReference>
<dbReference type="GO" id="GO:0042274">
    <property type="term" value="P:ribosomal small subunit biogenesis"/>
    <property type="evidence" value="ECO:0007669"/>
    <property type="project" value="UniProtKB-UniRule"/>
</dbReference>
<evidence type="ECO:0000313" key="10">
    <source>
        <dbReference type="EMBL" id="VFK23305.1"/>
    </source>
</evidence>
<feature type="domain" description="Ribosome maturation factor RimM PRC barrel" evidence="7">
    <location>
        <begin position="101"/>
        <end position="165"/>
    </location>
</feature>
<dbReference type="InterPro" id="IPR036976">
    <property type="entry name" value="RimM_N_sf"/>
</dbReference>
<dbReference type="GO" id="GO:0005840">
    <property type="term" value="C:ribosome"/>
    <property type="evidence" value="ECO:0007669"/>
    <property type="project" value="InterPro"/>
</dbReference>
<dbReference type="Pfam" id="PF24986">
    <property type="entry name" value="PRC_RimM"/>
    <property type="match status" value="1"/>
</dbReference>
<evidence type="ECO:0000259" key="7">
    <source>
        <dbReference type="Pfam" id="PF24986"/>
    </source>
</evidence>
<dbReference type="HAMAP" id="MF_00014">
    <property type="entry name" value="Ribosome_mat_RimM"/>
    <property type="match status" value="1"/>
</dbReference>
<comment type="domain">
    <text evidence="5">The PRC barrel domain binds ribosomal protein uS19.</text>
</comment>
<dbReference type="InterPro" id="IPR056792">
    <property type="entry name" value="PRC_RimM"/>
</dbReference>
<evidence type="ECO:0000256" key="1">
    <source>
        <dbReference type="ARBA" id="ARBA00022490"/>
    </source>
</evidence>
<dbReference type="GO" id="GO:0006364">
    <property type="term" value="P:rRNA processing"/>
    <property type="evidence" value="ECO:0007669"/>
    <property type="project" value="UniProtKB-UniRule"/>
</dbReference>
<evidence type="ECO:0000256" key="2">
    <source>
        <dbReference type="ARBA" id="ARBA00022517"/>
    </source>
</evidence>
<dbReference type="GO" id="GO:0043022">
    <property type="term" value="F:ribosome binding"/>
    <property type="evidence" value="ECO:0007669"/>
    <property type="project" value="InterPro"/>
</dbReference>
<evidence type="ECO:0000313" key="8">
    <source>
        <dbReference type="EMBL" id="VFJ46188.1"/>
    </source>
</evidence>
<proteinExistence type="inferred from homology"/>
<dbReference type="PANTHER" id="PTHR33692:SF1">
    <property type="entry name" value="RIBOSOME MATURATION FACTOR RIMM"/>
    <property type="match status" value="1"/>
</dbReference>
<evidence type="ECO:0000259" key="6">
    <source>
        <dbReference type="Pfam" id="PF01782"/>
    </source>
</evidence>
<comment type="subunit">
    <text evidence="5">Binds ribosomal protein uS19.</text>
</comment>
<gene>
    <name evidence="5" type="primary">rimM</name>
    <name evidence="9" type="ORF">BECKFM1743A_GA0114220_1003413</name>
    <name evidence="10" type="ORF">BECKFM1743B_GA0114221_109171</name>
    <name evidence="8" type="ORF">BECKFM1743C_GA0114222_100351</name>
</gene>
<dbReference type="SUPFAM" id="SSF50447">
    <property type="entry name" value="Translation proteins"/>
    <property type="match status" value="1"/>
</dbReference>
<dbReference type="InterPro" id="IPR011033">
    <property type="entry name" value="PRC_barrel-like_sf"/>
</dbReference>
<keyword evidence="4 5" id="KW-0143">Chaperone</keyword>
<dbReference type="Gene3D" id="2.30.30.240">
    <property type="entry name" value="PRC-barrel domain"/>
    <property type="match status" value="1"/>
</dbReference>
<sequence length="168" mass="19228">MQKEIIVGRVSGVYGIQGWVKIHSFTVPVDNILRYLPWELKSPKENKRVRVTVADSRKYKNGCLVRFDLYRDRDATLELVGSDIVIGRDQLPPTDTEEYYWTDLIGCRVVTRDGTDLGQVVWLIETGANDVLVVAGERERLIPFTSEQVILAVDPAKRVIYVEWDADF</sequence>
<keyword evidence="2 5" id="KW-0690">Ribosome biogenesis</keyword>
<organism evidence="8">
    <name type="scientific">Candidatus Kentrum sp. FM</name>
    <dbReference type="NCBI Taxonomy" id="2126340"/>
    <lineage>
        <taxon>Bacteria</taxon>
        <taxon>Pseudomonadati</taxon>
        <taxon>Pseudomonadota</taxon>
        <taxon>Gammaproteobacteria</taxon>
        <taxon>Candidatus Kentrum</taxon>
    </lineage>
</organism>
<evidence type="ECO:0000256" key="4">
    <source>
        <dbReference type="ARBA" id="ARBA00023186"/>
    </source>
</evidence>
<dbReference type="InterPro" id="IPR009000">
    <property type="entry name" value="Transl_B-barrel_sf"/>
</dbReference>
<dbReference type="InterPro" id="IPR002676">
    <property type="entry name" value="RimM_N"/>
</dbReference>
<name>A0A450S3G2_9GAMM</name>
<protein>
    <recommendedName>
        <fullName evidence="5">Ribosome maturation factor RimM</fullName>
    </recommendedName>
</protein>
<evidence type="ECO:0000313" key="9">
    <source>
        <dbReference type="EMBL" id="VFJ46263.1"/>
    </source>
</evidence>
<dbReference type="GO" id="GO:0005737">
    <property type="term" value="C:cytoplasm"/>
    <property type="evidence" value="ECO:0007669"/>
    <property type="project" value="UniProtKB-SubCell"/>
</dbReference>
<dbReference type="EMBL" id="CAADFL010000917">
    <property type="protein sequence ID" value="VFK23305.1"/>
    <property type="molecule type" value="Genomic_DNA"/>
</dbReference>
<dbReference type="EMBL" id="CAADEZ010000034">
    <property type="protein sequence ID" value="VFJ46263.1"/>
    <property type="molecule type" value="Genomic_DNA"/>
</dbReference>
<evidence type="ECO:0000256" key="3">
    <source>
        <dbReference type="ARBA" id="ARBA00022552"/>
    </source>
</evidence>
<dbReference type="Gene3D" id="2.40.30.60">
    <property type="entry name" value="RimM"/>
    <property type="match status" value="1"/>
</dbReference>
<dbReference type="InterPro" id="IPR011961">
    <property type="entry name" value="RimM"/>
</dbReference>
<comment type="subcellular location">
    <subcellularLocation>
        <location evidence="5">Cytoplasm</location>
    </subcellularLocation>
</comment>
<feature type="domain" description="RimM N-terminal" evidence="6">
    <location>
        <begin position="7"/>
        <end position="90"/>
    </location>
</feature>
<dbReference type="PANTHER" id="PTHR33692">
    <property type="entry name" value="RIBOSOME MATURATION FACTOR RIMM"/>
    <property type="match status" value="1"/>
</dbReference>
<dbReference type="EMBL" id="CAADFA010000035">
    <property type="protein sequence ID" value="VFJ46188.1"/>
    <property type="molecule type" value="Genomic_DNA"/>
</dbReference>
<evidence type="ECO:0000256" key="5">
    <source>
        <dbReference type="HAMAP-Rule" id="MF_00014"/>
    </source>
</evidence>
<accession>A0A450S3G2</accession>
<keyword evidence="1 5" id="KW-0963">Cytoplasm</keyword>
<dbReference type="SUPFAM" id="SSF50346">
    <property type="entry name" value="PRC-barrel domain"/>
    <property type="match status" value="1"/>
</dbReference>
<dbReference type="AlphaFoldDB" id="A0A450S3G2"/>
<dbReference type="Pfam" id="PF01782">
    <property type="entry name" value="RimM"/>
    <property type="match status" value="1"/>
</dbReference>
<comment type="similarity">
    <text evidence="5">Belongs to the RimM family.</text>
</comment>
<comment type="function">
    <text evidence="5">An accessory protein needed during the final step in the assembly of 30S ribosomal subunit, possibly for assembly of the head region. Essential for efficient processing of 16S rRNA. May be needed both before and after RbfA during the maturation of 16S rRNA. It has affinity for free ribosomal 30S subunits but not for 70S ribosomes.</text>
</comment>
<keyword evidence="3 5" id="KW-0698">rRNA processing</keyword>